<dbReference type="NCBIfam" id="TIGR00055">
    <property type="entry name" value="uppS"/>
    <property type="match status" value="1"/>
</dbReference>
<comment type="subunit">
    <text evidence="2">Homodimer.</text>
</comment>
<dbReference type="PANTHER" id="PTHR10291:SF0">
    <property type="entry name" value="DEHYDRODOLICHYL DIPHOSPHATE SYNTHASE 2"/>
    <property type="match status" value="1"/>
</dbReference>
<feature type="binding site" evidence="2">
    <location>
        <position position="73"/>
    </location>
    <ligand>
        <name>substrate</name>
    </ligand>
</feature>
<organism evidence="3 4">
    <name type="scientific">Candidatus Roizmanbacteria bacterium CG09_land_8_20_14_0_10_41_9</name>
    <dbReference type="NCBI Taxonomy" id="1974850"/>
    <lineage>
        <taxon>Bacteria</taxon>
        <taxon>Candidatus Roizmaniibacteriota</taxon>
    </lineage>
</organism>
<evidence type="ECO:0000313" key="4">
    <source>
        <dbReference type="Proteomes" id="UP000231198"/>
    </source>
</evidence>
<feature type="active site" description="Proton acceptor" evidence="2">
    <location>
        <position position="72"/>
    </location>
</feature>
<dbReference type="Pfam" id="PF01255">
    <property type="entry name" value="Prenyltransf"/>
    <property type="match status" value="1"/>
</dbReference>
<dbReference type="Proteomes" id="UP000231198">
    <property type="component" value="Unassembled WGS sequence"/>
</dbReference>
<dbReference type="EMBL" id="PEZG01000023">
    <property type="protein sequence ID" value="PIS15933.1"/>
    <property type="molecule type" value="Genomic_DNA"/>
</dbReference>
<dbReference type="GO" id="GO:0000287">
    <property type="term" value="F:magnesium ion binding"/>
    <property type="evidence" value="ECO:0007669"/>
    <property type="project" value="UniProtKB-UniRule"/>
</dbReference>
<name>A0A2H0WTF1_9BACT</name>
<feature type="binding site" evidence="2">
    <location>
        <position position="24"/>
    </location>
    <ligand>
        <name>Mg(2+)</name>
        <dbReference type="ChEBI" id="CHEBI:18420"/>
    </ligand>
</feature>
<feature type="binding site" evidence="2">
    <location>
        <begin position="196"/>
        <end position="198"/>
    </location>
    <ligand>
        <name>substrate</name>
    </ligand>
</feature>
<feature type="binding site" evidence="2">
    <location>
        <position position="41"/>
    </location>
    <ligand>
        <name>substrate</name>
    </ligand>
</feature>
<comment type="similarity">
    <text evidence="2">Belongs to the UPP synthase family.</text>
</comment>
<dbReference type="GO" id="GO:0016094">
    <property type="term" value="P:polyprenol biosynthetic process"/>
    <property type="evidence" value="ECO:0007669"/>
    <property type="project" value="TreeGrafter"/>
</dbReference>
<proteinExistence type="inferred from homology"/>
<dbReference type="GO" id="GO:0045547">
    <property type="term" value="F:ditrans,polycis-polyprenyl diphosphate synthase [(2E,6E)-farnesyl diphosphate specific] activity"/>
    <property type="evidence" value="ECO:0007669"/>
    <property type="project" value="TreeGrafter"/>
</dbReference>
<dbReference type="InterPro" id="IPR036424">
    <property type="entry name" value="UPP_synth-like_sf"/>
</dbReference>
<feature type="binding site" evidence="2">
    <location>
        <position position="190"/>
    </location>
    <ligand>
        <name>substrate</name>
    </ligand>
</feature>
<protein>
    <recommendedName>
        <fullName evidence="2">Isoprenyl transferase</fullName>
        <ecNumber evidence="2">2.5.1.-</ecNumber>
    </recommendedName>
</protein>
<feature type="active site" evidence="2">
    <location>
        <position position="24"/>
    </location>
</feature>
<comment type="caution">
    <text evidence="3">The sequence shown here is derived from an EMBL/GenBank/DDBJ whole genome shotgun (WGS) entry which is preliminary data.</text>
</comment>
<dbReference type="PROSITE" id="PS01066">
    <property type="entry name" value="UPP_SYNTHASE"/>
    <property type="match status" value="1"/>
</dbReference>
<comment type="cofactor">
    <cofactor evidence="2">
        <name>Mg(2+)</name>
        <dbReference type="ChEBI" id="CHEBI:18420"/>
    </cofactor>
    <text evidence="2">Binds 2 magnesium ions per subunit.</text>
</comment>
<keyword evidence="2" id="KW-0460">Magnesium</keyword>
<dbReference type="EC" id="2.5.1.-" evidence="2"/>
<comment type="function">
    <text evidence="2">Catalyzes the condensation of isopentenyl diphosphate (IPP) with allylic pyrophosphates generating different type of terpenoids.</text>
</comment>
<keyword evidence="2" id="KW-0479">Metal-binding</keyword>
<dbReference type="InterPro" id="IPR001441">
    <property type="entry name" value="UPP_synth-like"/>
</dbReference>
<dbReference type="CDD" id="cd00475">
    <property type="entry name" value="Cis_IPPS"/>
    <property type="match status" value="1"/>
</dbReference>
<evidence type="ECO:0000256" key="1">
    <source>
        <dbReference type="ARBA" id="ARBA00022679"/>
    </source>
</evidence>
<dbReference type="AlphaFoldDB" id="A0A2H0WTF1"/>
<sequence>MIFQVNKTKYHMQHIPKHVVIIPDGNRRWAREKGLQSFQGHVRGFELVMDLGDKAHEMGVKVLTIWAFSTENWKRSKKEVNFLMSLFSKKIDEYLEKALEKNIRIIHIGRKDRIPQVLRDKIVQAEQKTARFSKLHLVIALDYGGRDEVVRAFNRFKIKDSGFKNLDEESFGSYLDTKDLPYSNPDLVIRTSGEFRTSGFMIWQTAYSEYIFVKKYFPDFSVEDFAECIREYSRRTRRFGK</sequence>
<feature type="binding site" evidence="2">
    <location>
        <position position="29"/>
    </location>
    <ligand>
        <name>substrate</name>
    </ligand>
</feature>
<comment type="caution">
    <text evidence="2">Lacks conserved residue(s) required for the propagation of feature annotation.</text>
</comment>
<reference evidence="4" key="1">
    <citation type="submission" date="2017-09" db="EMBL/GenBank/DDBJ databases">
        <title>Depth-based differentiation of microbial function through sediment-hosted aquifers and enrichment of novel symbionts in the deep terrestrial subsurface.</title>
        <authorList>
            <person name="Probst A.J."/>
            <person name="Ladd B."/>
            <person name="Jarett J.K."/>
            <person name="Geller-Mcgrath D.E."/>
            <person name="Sieber C.M.K."/>
            <person name="Emerson J.B."/>
            <person name="Anantharaman K."/>
            <person name="Thomas B.C."/>
            <person name="Malmstrom R."/>
            <person name="Stieglmeier M."/>
            <person name="Klingl A."/>
            <person name="Woyke T."/>
            <person name="Ryan C.M."/>
            <person name="Banfield J.F."/>
        </authorList>
    </citation>
    <scope>NUCLEOTIDE SEQUENCE [LARGE SCALE GENOMIC DNA]</scope>
</reference>
<evidence type="ECO:0000256" key="2">
    <source>
        <dbReference type="HAMAP-Rule" id="MF_01139"/>
    </source>
</evidence>
<accession>A0A2H0WTF1</accession>
<dbReference type="PANTHER" id="PTHR10291">
    <property type="entry name" value="DEHYDRODOLICHYL DIPHOSPHATE SYNTHASE FAMILY MEMBER"/>
    <property type="match status" value="1"/>
</dbReference>
<dbReference type="InterPro" id="IPR018520">
    <property type="entry name" value="UPP_synth-like_CS"/>
</dbReference>
<dbReference type="Gene3D" id="3.40.1180.10">
    <property type="entry name" value="Decaprenyl diphosphate synthase-like"/>
    <property type="match status" value="1"/>
</dbReference>
<keyword evidence="1 2" id="KW-0808">Transferase</keyword>
<feature type="binding site" evidence="2">
    <location>
        <begin position="69"/>
        <end position="71"/>
    </location>
    <ligand>
        <name>substrate</name>
    </ligand>
</feature>
<dbReference type="SUPFAM" id="SSF64005">
    <property type="entry name" value="Undecaprenyl diphosphate synthase"/>
    <property type="match status" value="1"/>
</dbReference>
<gene>
    <name evidence="3" type="primary">uppS</name>
    <name evidence="3" type="ORF">COT62_01060</name>
</gene>
<dbReference type="HAMAP" id="MF_01139">
    <property type="entry name" value="ISPT"/>
    <property type="match status" value="1"/>
</dbReference>
<evidence type="ECO:0000313" key="3">
    <source>
        <dbReference type="EMBL" id="PIS15933.1"/>
    </source>
</evidence>
<feature type="binding site" evidence="2">
    <location>
        <position position="75"/>
    </location>
    <ligand>
        <name>substrate</name>
    </ligand>
</feature>
<feature type="binding site" evidence="2">
    <location>
        <begin position="25"/>
        <end position="28"/>
    </location>
    <ligand>
        <name>substrate</name>
    </ligand>
</feature>
<feature type="binding site" evidence="2">
    <location>
        <position position="209"/>
    </location>
    <ligand>
        <name>Mg(2+)</name>
        <dbReference type="ChEBI" id="CHEBI:18420"/>
    </ligand>
</feature>